<dbReference type="SUPFAM" id="SSF52266">
    <property type="entry name" value="SGNH hydrolase"/>
    <property type="match status" value="1"/>
</dbReference>
<dbReference type="SMART" id="SM00869">
    <property type="entry name" value="Autotransporter"/>
    <property type="match status" value="1"/>
</dbReference>
<dbReference type="PROSITE" id="PS51208">
    <property type="entry name" value="AUTOTRANSPORTER"/>
    <property type="match status" value="1"/>
</dbReference>
<comment type="caution">
    <text evidence="5">The sequence shown here is derived from an EMBL/GenBank/DDBJ whole genome shotgun (WGS) entry which is preliminary data.</text>
</comment>
<dbReference type="PANTHER" id="PTHR45648">
    <property type="entry name" value="GDSL LIPASE/ACYLHYDROLASE FAMILY PROTEIN (AFU_ORTHOLOGUE AFUA_4G14700)"/>
    <property type="match status" value="1"/>
</dbReference>
<dbReference type="Gene3D" id="2.40.128.130">
    <property type="entry name" value="Autotransporter beta-domain"/>
    <property type="match status" value="1"/>
</dbReference>
<keyword evidence="1" id="KW-0378">Hydrolase</keyword>
<dbReference type="Pfam" id="PF00657">
    <property type="entry name" value="Lipase_GDSL"/>
    <property type="match status" value="1"/>
</dbReference>
<evidence type="ECO:0000256" key="3">
    <source>
        <dbReference type="SAM" id="SignalP"/>
    </source>
</evidence>
<keyword evidence="3" id="KW-0732">Signal</keyword>
<protein>
    <recommendedName>
        <fullName evidence="4">Autotransporter domain-containing protein</fullName>
    </recommendedName>
</protein>
<dbReference type="PANTHER" id="PTHR45648:SF22">
    <property type="entry name" value="GDSL LIPASE_ACYLHYDROLASE FAMILY PROTEIN (AFU_ORTHOLOGUE AFUA_4G14700)"/>
    <property type="match status" value="1"/>
</dbReference>
<dbReference type="InterPro" id="IPR005546">
    <property type="entry name" value="Autotransporte_beta"/>
</dbReference>
<name>A0A1W9HPY4_9HYPH</name>
<dbReference type="Gene3D" id="3.40.50.1110">
    <property type="entry name" value="SGNH hydrolase"/>
    <property type="match status" value="1"/>
</dbReference>
<sequence length="630" mass="65586">MLRASLLAVLTCAGAAVSAQAQQFDRIVGFGDSLTDQGNVATVFGGAVPNYLPLRLQQFSNGPTWITQLFGPSTNFFTTVNPNTGNINFAFGGAQTAAGTATQPVSIQTQINTYLARGGRFGTSDVVSLWGGANNIFDLTNQVAIGDIPVAAAPGAAVTVTNTAAVDIGNQVRQLSAAGARTLLVFNLPDFASLPAYNTVAANAQLAGLASGNFNRALLAQLTGAAAALPNTNIISVPVDEIFRAIVANPASFGFTNVTQACLLTPSCAASPAQFNNFLFFDTVHPTERGHSLIAATVQQYLQAPTIAATADQVLSDTSFALRRSAALGAVDQLGRVVPTSGQWQFFIYGTGDAGSSNSRSANGILTAAGTTSTPLNDYTTGGVRLGGLRNIGDGITLGASFYFTTGEVAGGNRLADGNRQIKLNATQIGGDILARWDFGRGSFVNFGGGASFDRYDNYERRTLGPLVNEANPTGYSASVLGELGHDYKFDKLTVTPKGRFQYLRTTVDGFTETGVVAAVSLNSRVVDALAGAFELRAAYAFNDQATLRALIGYEDYLTGSAGSVTGRLTNNTAQAFAVQIANPVGVGVVYGGGFDWSFGTIVARADYRGSTGDRGQTRHQGSLGASFKF</sequence>
<dbReference type="STRING" id="1827387.A4S15_01865"/>
<dbReference type="GO" id="GO:0016788">
    <property type="term" value="F:hydrolase activity, acting on ester bonds"/>
    <property type="evidence" value="ECO:0007669"/>
    <property type="project" value="InterPro"/>
</dbReference>
<feature type="chain" id="PRO_5011964228" description="Autotransporter domain-containing protein" evidence="3">
    <location>
        <begin position="22"/>
        <end position="630"/>
    </location>
</feature>
<dbReference type="InterPro" id="IPR001087">
    <property type="entry name" value="GDSL"/>
</dbReference>
<dbReference type="CDD" id="cd01846">
    <property type="entry name" value="fatty_acyltransferase_like"/>
    <property type="match status" value="1"/>
</dbReference>
<evidence type="ECO:0000256" key="1">
    <source>
        <dbReference type="ARBA" id="ARBA00022801"/>
    </source>
</evidence>
<evidence type="ECO:0000313" key="5">
    <source>
        <dbReference type="EMBL" id="OQW49509.1"/>
    </source>
</evidence>
<dbReference type="InterPro" id="IPR051058">
    <property type="entry name" value="GDSL_Est/Lipase"/>
</dbReference>
<evidence type="ECO:0000259" key="4">
    <source>
        <dbReference type="PROSITE" id="PS51208"/>
    </source>
</evidence>
<dbReference type="AlphaFoldDB" id="A0A1W9HPY4"/>
<evidence type="ECO:0000256" key="2">
    <source>
        <dbReference type="SAM" id="MobiDB-lite"/>
    </source>
</evidence>
<evidence type="ECO:0000313" key="6">
    <source>
        <dbReference type="Proteomes" id="UP000192872"/>
    </source>
</evidence>
<dbReference type="SUPFAM" id="SSF103515">
    <property type="entry name" value="Autotransporter"/>
    <property type="match status" value="1"/>
</dbReference>
<organism evidence="5 6">
    <name type="scientific">Candidatus Raskinella chloraquaticus</name>
    <dbReference type="NCBI Taxonomy" id="1951219"/>
    <lineage>
        <taxon>Bacteria</taxon>
        <taxon>Pseudomonadati</taxon>
        <taxon>Pseudomonadota</taxon>
        <taxon>Alphaproteobacteria</taxon>
        <taxon>Hyphomicrobiales</taxon>
        <taxon>Phreatobacteraceae</taxon>
        <taxon>Candidatus Raskinella</taxon>
    </lineage>
</organism>
<accession>A0A1W9HPY4</accession>
<dbReference type="Pfam" id="PF03797">
    <property type="entry name" value="Autotransporter"/>
    <property type="match status" value="1"/>
</dbReference>
<feature type="signal peptide" evidence="3">
    <location>
        <begin position="1"/>
        <end position="21"/>
    </location>
</feature>
<dbReference type="Proteomes" id="UP000192872">
    <property type="component" value="Unassembled WGS sequence"/>
</dbReference>
<dbReference type="RefSeq" id="WP_376800059.1">
    <property type="nucleotide sequence ID" value="NZ_DLRA01000004.1"/>
</dbReference>
<dbReference type="InterPro" id="IPR036514">
    <property type="entry name" value="SGNH_hydro_sf"/>
</dbReference>
<gene>
    <name evidence="5" type="ORF">A4S15_01865</name>
</gene>
<proteinExistence type="predicted"/>
<feature type="domain" description="Autotransporter" evidence="4">
    <location>
        <begin position="336"/>
        <end position="630"/>
    </location>
</feature>
<feature type="region of interest" description="Disordered" evidence="2">
    <location>
        <begin position="610"/>
        <end position="630"/>
    </location>
</feature>
<reference evidence="5 6" key="1">
    <citation type="journal article" date="2017" name="Water Res.">
        <title>Comammox in drinking water systems.</title>
        <authorList>
            <person name="Wang Y."/>
            <person name="Ma L."/>
            <person name="Mao Y."/>
            <person name="Jiang X."/>
            <person name="Xia Y."/>
            <person name="Yu K."/>
            <person name="Li B."/>
            <person name="Zhang T."/>
        </authorList>
    </citation>
    <scope>NUCLEOTIDE SEQUENCE [LARGE SCALE GENOMIC DNA]</scope>
    <source>
        <strain evidence="5">SG_bin8</strain>
    </source>
</reference>
<dbReference type="InterPro" id="IPR036709">
    <property type="entry name" value="Autotransporte_beta_dom_sf"/>
</dbReference>
<dbReference type="EMBL" id="LWDL01000031">
    <property type="protein sequence ID" value="OQW49509.1"/>
    <property type="molecule type" value="Genomic_DNA"/>
</dbReference>